<dbReference type="FunFam" id="2.20.100.10:FF:000007">
    <property type="entry name" value="Thrombospondin 1"/>
    <property type="match status" value="20"/>
</dbReference>
<dbReference type="GO" id="GO:0016020">
    <property type="term" value="C:membrane"/>
    <property type="evidence" value="ECO:0007669"/>
    <property type="project" value="InterPro"/>
</dbReference>
<dbReference type="CDD" id="cd01450">
    <property type="entry name" value="vWFA_subfamily_ECM"/>
    <property type="match status" value="1"/>
</dbReference>
<keyword evidence="6 8" id="KW-1015">Disulfide bond</keyword>
<dbReference type="OrthoDB" id="446173at2759"/>
<dbReference type="SUPFAM" id="SSF56487">
    <property type="entry name" value="SRCR-like"/>
    <property type="match status" value="3"/>
</dbReference>
<evidence type="ECO:0000259" key="10">
    <source>
        <dbReference type="PROSITE" id="PS50234"/>
    </source>
</evidence>
<evidence type="ECO:0000256" key="6">
    <source>
        <dbReference type="ARBA" id="ARBA00023157"/>
    </source>
</evidence>
<dbReference type="PANTHER" id="PTHR22906:SF21">
    <property type="entry name" value="SEMA DOMAIN-CONTAINING PROTEIN"/>
    <property type="match status" value="1"/>
</dbReference>
<dbReference type="Pfam" id="PF00530">
    <property type="entry name" value="SRCR"/>
    <property type="match status" value="3"/>
</dbReference>
<dbReference type="PROSITE" id="PS01209">
    <property type="entry name" value="LDLRA_1"/>
    <property type="match status" value="1"/>
</dbReference>
<dbReference type="SUPFAM" id="SSF53300">
    <property type="entry name" value="vWA-like"/>
    <property type="match status" value="1"/>
</dbReference>
<dbReference type="KEGG" id="cvn:111133958"/>
<dbReference type="Pfam" id="PF00057">
    <property type="entry name" value="Ldl_recept_a"/>
    <property type="match status" value="1"/>
</dbReference>
<dbReference type="InterPro" id="IPR000884">
    <property type="entry name" value="TSP1_rpt"/>
</dbReference>
<dbReference type="SUPFAM" id="SSF57424">
    <property type="entry name" value="LDL receptor-like module"/>
    <property type="match status" value="1"/>
</dbReference>
<dbReference type="Gene3D" id="3.40.50.410">
    <property type="entry name" value="von Willebrand factor, type A domain"/>
    <property type="match status" value="1"/>
</dbReference>
<evidence type="ECO:0000256" key="4">
    <source>
        <dbReference type="ARBA" id="ARBA00022801"/>
    </source>
</evidence>
<gene>
    <name evidence="13" type="primary">LOC111133958</name>
</gene>
<keyword evidence="9" id="KW-0732">Signal</keyword>
<feature type="disulfide bond" evidence="8">
    <location>
        <begin position="481"/>
        <end position="491"/>
    </location>
</feature>
<evidence type="ECO:0000256" key="1">
    <source>
        <dbReference type="ARBA" id="ARBA00022536"/>
    </source>
</evidence>
<protein>
    <submittedName>
        <fullName evidence="13">SCO-spondin-like isoform X1</fullName>
    </submittedName>
</protein>
<keyword evidence="12" id="KW-1185">Reference proteome</keyword>
<dbReference type="FunFam" id="2.20.100.10:FF:000001">
    <property type="entry name" value="semaphorin-5A isoform X1"/>
    <property type="match status" value="8"/>
</dbReference>
<dbReference type="InterPro" id="IPR036055">
    <property type="entry name" value="LDL_receptor-like_sf"/>
</dbReference>
<dbReference type="InterPro" id="IPR023415">
    <property type="entry name" value="LDLR_class-A_CS"/>
</dbReference>
<keyword evidence="5" id="KW-0720">Serine protease</keyword>
<dbReference type="InterPro" id="IPR002035">
    <property type="entry name" value="VWF_A"/>
</dbReference>
<proteinExistence type="predicted"/>
<dbReference type="Gene3D" id="2.20.100.10">
    <property type="entry name" value="Thrombospondin type-1 (TSP1) repeat"/>
    <property type="match status" value="34"/>
</dbReference>
<organism evidence="12 13">
    <name type="scientific">Crassostrea virginica</name>
    <name type="common">Eastern oyster</name>
    <dbReference type="NCBI Taxonomy" id="6565"/>
    <lineage>
        <taxon>Eukaryota</taxon>
        <taxon>Metazoa</taxon>
        <taxon>Spiralia</taxon>
        <taxon>Lophotrochozoa</taxon>
        <taxon>Mollusca</taxon>
        <taxon>Bivalvia</taxon>
        <taxon>Autobranchia</taxon>
        <taxon>Pteriomorphia</taxon>
        <taxon>Ostreida</taxon>
        <taxon>Ostreoidea</taxon>
        <taxon>Ostreidae</taxon>
        <taxon>Crassostrea</taxon>
    </lineage>
</organism>
<dbReference type="SMART" id="SM00202">
    <property type="entry name" value="SR"/>
    <property type="match status" value="3"/>
</dbReference>
<dbReference type="PROSITE" id="PS50234">
    <property type="entry name" value="VWFA"/>
    <property type="match status" value="1"/>
</dbReference>
<feature type="domain" description="SRCR" evidence="11">
    <location>
        <begin position="411"/>
        <end position="512"/>
    </location>
</feature>
<keyword evidence="4" id="KW-0378">Hydrolase</keyword>
<evidence type="ECO:0000256" key="3">
    <source>
        <dbReference type="ARBA" id="ARBA00022737"/>
    </source>
</evidence>
<dbReference type="PANTHER" id="PTHR22906">
    <property type="entry name" value="PROPERDIN"/>
    <property type="match status" value="1"/>
</dbReference>
<keyword evidence="2" id="KW-0645">Protease</keyword>
<dbReference type="GeneID" id="111133958"/>
<dbReference type="CDD" id="cd00112">
    <property type="entry name" value="LDLa"/>
    <property type="match status" value="1"/>
</dbReference>
<dbReference type="PROSITE" id="PS00420">
    <property type="entry name" value="SRCR_1"/>
    <property type="match status" value="3"/>
</dbReference>
<evidence type="ECO:0000313" key="13">
    <source>
        <dbReference type="RefSeq" id="XP_022338411.1"/>
    </source>
</evidence>
<dbReference type="RefSeq" id="XP_022338411.1">
    <property type="nucleotide sequence ID" value="XM_022482703.1"/>
</dbReference>
<dbReference type="GO" id="GO:0006508">
    <property type="term" value="P:proteolysis"/>
    <property type="evidence" value="ECO:0007669"/>
    <property type="project" value="UniProtKB-KW"/>
</dbReference>
<dbReference type="InterPro" id="IPR036383">
    <property type="entry name" value="TSP1_rpt_sf"/>
</dbReference>
<feature type="domain" description="SRCR" evidence="11">
    <location>
        <begin position="195"/>
        <end position="296"/>
    </location>
</feature>
<dbReference type="PROSITE" id="PS50287">
    <property type="entry name" value="SRCR_2"/>
    <property type="match status" value="3"/>
</dbReference>
<dbReference type="InterPro" id="IPR002172">
    <property type="entry name" value="LDrepeatLR_classA_rpt"/>
</dbReference>
<dbReference type="PROSITE" id="PS50068">
    <property type="entry name" value="LDLRA_2"/>
    <property type="match status" value="1"/>
</dbReference>
<dbReference type="GO" id="GO:0008236">
    <property type="term" value="F:serine-type peptidase activity"/>
    <property type="evidence" value="ECO:0007669"/>
    <property type="project" value="UniProtKB-KW"/>
</dbReference>
<dbReference type="SMART" id="SM00209">
    <property type="entry name" value="TSP1"/>
    <property type="match status" value="35"/>
</dbReference>
<feature type="chain" id="PRO_5034382458" evidence="9">
    <location>
        <begin position="21"/>
        <end position="2600"/>
    </location>
</feature>
<evidence type="ECO:0000256" key="9">
    <source>
        <dbReference type="SAM" id="SignalP"/>
    </source>
</evidence>
<keyword evidence="1" id="KW-0245">EGF-like domain</keyword>
<reference evidence="13" key="1">
    <citation type="submission" date="2025-08" db="UniProtKB">
        <authorList>
            <consortium name="RefSeq"/>
        </authorList>
    </citation>
    <scope>IDENTIFICATION</scope>
    <source>
        <tissue evidence="13">Whole sample</tissue>
    </source>
</reference>
<dbReference type="PROSITE" id="PS50092">
    <property type="entry name" value="TSP1"/>
    <property type="match status" value="35"/>
</dbReference>
<dbReference type="InterPro" id="IPR036772">
    <property type="entry name" value="SRCR-like_dom_sf"/>
</dbReference>
<dbReference type="PRINTS" id="PR00258">
    <property type="entry name" value="SPERACTRCPTR"/>
</dbReference>
<dbReference type="FunFam" id="3.10.250.10:FF:000011">
    <property type="entry name" value="Scavenger receptor class A member 5"/>
    <property type="match status" value="3"/>
</dbReference>
<dbReference type="Pfam" id="PF00090">
    <property type="entry name" value="TSP_1"/>
    <property type="match status" value="34"/>
</dbReference>
<dbReference type="InterPro" id="IPR052065">
    <property type="entry name" value="Compl_asym_regulator"/>
</dbReference>
<dbReference type="Pfam" id="PF00092">
    <property type="entry name" value="VWA"/>
    <property type="match status" value="1"/>
</dbReference>
<dbReference type="Gene3D" id="3.10.250.10">
    <property type="entry name" value="SRCR-like domain"/>
    <property type="match status" value="3"/>
</dbReference>
<feature type="signal peptide" evidence="9">
    <location>
        <begin position="1"/>
        <end position="20"/>
    </location>
</feature>
<accession>A0A8B8EFM3</accession>
<dbReference type="InterPro" id="IPR036465">
    <property type="entry name" value="vWFA_dom_sf"/>
</dbReference>
<feature type="domain" description="SRCR" evidence="11">
    <location>
        <begin position="305"/>
        <end position="406"/>
    </location>
</feature>
<dbReference type="FunFam" id="2.20.100.10:FF:000002">
    <property type="entry name" value="Unc-5 netrin receptor C"/>
    <property type="match status" value="4"/>
</dbReference>
<dbReference type="SMART" id="SM00192">
    <property type="entry name" value="LDLa"/>
    <property type="match status" value="1"/>
</dbReference>
<keyword evidence="7" id="KW-0325">Glycoprotein</keyword>
<feature type="disulfide bond" evidence="8">
    <location>
        <begin position="375"/>
        <end position="385"/>
    </location>
</feature>
<name>A0A8B8EFM3_CRAVI</name>
<evidence type="ECO:0000259" key="11">
    <source>
        <dbReference type="PROSITE" id="PS50287"/>
    </source>
</evidence>
<feature type="disulfide bond" evidence="8">
    <location>
        <begin position="265"/>
        <end position="275"/>
    </location>
</feature>
<sequence>MASPKICIFVVFMCVNLTNTEEKNEENITWTEWSKCSVPCPWTWCKYTSCIGARTRNRTCPSINQPCTGVLRESVLCIIDACALKGVWSDWTEWSACSETCGSGYSFRVRVCADHEHACSGNSFERAVCNGSGCPMDGSWTEWGECSLPCGGNRKRQRACNDLDRGPGSKTCTGDLEETQQCSEANCEAQSNNRVRLVNGNSPASGRVEVYYNGEWGTVCDDNFDQKDAAVVCSMLGFTRINATAKQSAFFGAGTGRIWMDELRCTDTDTDLFRCLQNVMGSHNCGHGEDAGVVCNTNAFIAQNIRLVGGSNPLEGRVEILYENTWGTVCDDSWDNRDAAVVCFMLGYSRENATGKQSAYFGQGSVKIWMDDVNCQGTETDILNCSRAAMGRHNCGHSEDAGVICSMEGRVRLVGGSTPLEGRVEIYKDGSWGTVCDDNWDDNDAAVICSMMGFLRQGSVARTSAHFRSGVGSILLDDVNCTGTENFISQCGHRGWYQHNCQHTEDAGVMCKDPRRTTFNGGCGDADILIIMDESGSVGTNGFTQMKTFVKDVIVGLNSPIFRFGVLTYSSNVTKIFGFSQFTRLSDILAAIDSIRYSSGGSTYTGKGLEYARTSIFNTKREDAANIVILFTDGQSTDSSATEREAALLRRQEVRIFSIGVGSGPNVEELRLIASSPSSEHVFQVSSFSALSEILRSVQNRTCEASVDGGFSEWTSWTRCSQTCGTGSKSRSRTCTNPVPTNNGRNCTGTYSETTSCIIAGCPVDGSWNTWTSWSDCSLTCGSGYQVRTRDCTNPVPENGGELCLGENTQRKDCNSGDCPVHGGFTSWGAWGSCSETCGSGLMTRSRSCSNPTPQNNGRNCSGNYMDVNNCLIKLCPVDGEWGLWSSWSPCPVSCGGGDRERERFCNNPLPRFGGQQCVGNDSEEEICNSNPCPVDGGYSQWTDWTPCSVTCDTGQRTRSRTCTDPLPRYNGKNCSGINYESEFCLMSLCPVDGEWSLWITWTNCNVSCGGGIRKRERLCNNPLPRNGGRHCAGEDLETNECSTNPCPIDGGFSPWSNWGVCSKTCGGGRKTRSRACTNPLPAFGGSTCSGTWEEAQICNDHNCPVHGGFGDWSQWTDCSVTCGSGSKQRSRICDTPYPAYGGRNCSGNYQEQSICKDRYCPVNGGFSDWGSWSICSKSCGGGLAHRHRVCDNPFPEYGGLNCTGTFVESILCKTNPCPIDGKFGSWEEWSPCSKTCGTGIQNRMRKCNNPSPQYGGQNCTGTYLENRLCNTHNCPIDGGFSEWTSWTFCSASCGGGQKFRNRSCDSPVPLFGGKNCSGNYSEENICRAFPCPIDGYFDEWEEWSSCSRTCGGGIQSRIRDCFDPQHGGRTCTGHFSESLNCNVQDCPVDGQFSDWTSWTVCTYSCGGGTMIRTRQCDNPIPMNGGKNCSGLYSEDSACNTNECPIDGQFSEWNEWTECSQTCGNGIQHRARNCSNPAPLYGGKDCTGNYIEYVDCNEIPCPVDGQFSSWNDWSVCSVSCGGGKSIRERKCDDPSPQFGGKNCSGNFVEQQNCMVNPCPIDGGFSEWGKWSSCSESCGNGKRTRYRNCSNPEPQFGGENCIGLFENIEECNVKHCPIDGAYSDWQSWTACPVSCGGGIRIRQRYCDSPPPSFGGRNCTEISTEEINCSENPCPIDGGFAEWSGWSQCTRSCGAGIKTRNRTCDKPIPRHGGKPCDGHFIDYLNCNIHLCPIDGGFTEWGLWSPCTVSCAGGVSMRRRYCTNPDPRYGGKNCSEPFVQTKICKTNSCPIDGGFSVWSSWSICSSSCGQGFQYRDRDCDNPQPKYGGANCSGVFNENKMCDYVPCPIDGEFSDWEIWGDCSTTCGGGTQIRTRECNNPLPKYGGSNCSDSFLEDRECNTFPCPVDGQYTEWSDWSICSATCGGGSMTRTRTCNNPPPQHGGKPCSGLSIEYGSCNAHLCPVDGGFSDWSLWGTCTVTCGGGSSRRHRLCNKPEPLYGGSNCSGIYEEARQCNDNPCPIDGGFDEWSSWSVCSASCGGGLKTRKRACTMPSPLYGGQNCSGLFKETDSCNVSPCPVNGGFGNWGSWSVCSASCGGGNRERHRLCNSPTPANGGKDCEGNFSSTILCNEFPCPIHGGFTDWSTWTVCSHSCGGGLKTRMRSCTNPSPQNGGKPCTGHFSESLNCNVYNCPIDGGFSHWSAWSLCSASCGGGTSIRSRSCTNPSPLYGGENCTGDYDEQTTCNSQHCPVDGRFSDWTMWSQCSLSCGGGLKTRLRRCDNPLPQYGGKQCIGTNEDFSSCNSQPCPIDGAFNEWETWSVCSHSCGGGIKSRIRLCNNPIPAFGGKNCSGLYRESSNCSSISCPIDGGLSNWGDWTQCSASCGGGIQLRKRYCSSPVPQYGGKDCDGNLTESLNCNTHECPIHGKYSEWGGWFSCSVTCGGGTRSRNRTCTNPPPQFGGQECSGDSENSESCNTENCPIDGGYSDWSLWSECTVSCGGGTSLRERTCTNPVPQYGGSSCSGPSNETTECNTNACSICENPNLEFECRDKVKCVLLSYKCDGLDDCDDQSDEWPSVCNNGEGPSIICPEGLHRCKDGACVPSSSDCAP</sequence>
<keyword evidence="3" id="KW-0677">Repeat</keyword>
<dbReference type="Proteomes" id="UP000694844">
    <property type="component" value="Chromosome 5"/>
</dbReference>
<dbReference type="PRINTS" id="PR00453">
    <property type="entry name" value="VWFADOMAIN"/>
</dbReference>
<feature type="domain" description="VWFA" evidence="10">
    <location>
        <begin position="527"/>
        <end position="698"/>
    </location>
</feature>
<dbReference type="SUPFAM" id="SSF82895">
    <property type="entry name" value="TSP-1 type 1 repeat"/>
    <property type="match status" value="34"/>
</dbReference>
<dbReference type="Gene3D" id="4.10.400.10">
    <property type="entry name" value="Low-density Lipoprotein Receptor"/>
    <property type="match status" value="1"/>
</dbReference>
<evidence type="ECO:0000256" key="7">
    <source>
        <dbReference type="ARBA" id="ARBA00023180"/>
    </source>
</evidence>
<evidence type="ECO:0000256" key="8">
    <source>
        <dbReference type="PROSITE-ProRule" id="PRU00196"/>
    </source>
</evidence>
<evidence type="ECO:0000256" key="2">
    <source>
        <dbReference type="ARBA" id="ARBA00022670"/>
    </source>
</evidence>
<dbReference type="SMART" id="SM00327">
    <property type="entry name" value="VWA"/>
    <property type="match status" value="1"/>
</dbReference>
<evidence type="ECO:0000313" key="12">
    <source>
        <dbReference type="Proteomes" id="UP000694844"/>
    </source>
</evidence>
<comment type="caution">
    <text evidence="8">Lacks conserved residue(s) required for the propagation of feature annotation.</text>
</comment>
<dbReference type="InterPro" id="IPR001190">
    <property type="entry name" value="SRCR"/>
</dbReference>
<evidence type="ECO:0000256" key="5">
    <source>
        <dbReference type="ARBA" id="ARBA00022825"/>
    </source>
</evidence>